<evidence type="ECO:0000256" key="5">
    <source>
        <dbReference type="ARBA" id="ARBA00012212"/>
    </source>
</evidence>
<organism evidence="21 22">
    <name type="scientific">Candidatus Scatomorpha intestinigallinarum</name>
    <dbReference type="NCBI Taxonomy" id="2840923"/>
    <lineage>
        <taxon>Bacteria</taxon>
        <taxon>Bacillati</taxon>
        <taxon>Bacillota</taxon>
        <taxon>Clostridia</taxon>
        <taxon>Eubacteriales</taxon>
        <taxon>Candidatus Scatomorpha</taxon>
    </lineage>
</organism>
<dbReference type="GO" id="GO:0009252">
    <property type="term" value="P:peptidoglycan biosynthetic process"/>
    <property type="evidence" value="ECO:0007669"/>
    <property type="project" value="UniProtKB-UniRule"/>
</dbReference>
<dbReference type="SUPFAM" id="SSF53244">
    <property type="entry name" value="MurD-like peptide ligases, peptide-binding domain"/>
    <property type="match status" value="1"/>
</dbReference>
<evidence type="ECO:0000256" key="13">
    <source>
        <dbReference type="ARBA" id="ARBA00023316"/>
    </source>
</evidence>
<dbReference type="GO" id="GO:0051301">
    <property type="term" value="P:cell division"/>
    <property type="evidence" value="ECO:0007669"/>
    <property type="project" value="UniProtKB-KW"/>
</dbReference>
<evidence type="ECO:0000256" key="17">
    <source>
        <dbReference type="HAMAP-Rule" id="MF_00639"/>
    </source>
</evidence>
<keyword evidence="17 18" id="KW-0131">Cell cycle</keyword>
<dbReference type="Pfam" id="PF21799">
    <property type="entry name" value="MurD-like_N"/>
    <property type="match status" value="1"/>
</dbReference>
<evidence type="ECO:0000256" key="2">
    <source>
        <dbReference type="ARBA" id="ARBA00004496"/>
    </source>
</evidence>
<keyword evidence="10 17" id="KW-0067">ATP-binding</keyword>
<dbReference type="PANTHER" id="PTHR43692:SF1">
    <property type="entry name" value="UDP-N-ACETYLMURAMOYLALANINE--D-GLUTAMATE LIGASE"/>
    <property type="match status" value="1"/>
</dbReference>
<keyword evidence="13 17" id="KW-0961">Cell wall biogenesis/degradation</keyword>
<keyword evidence="7 17" id="KW-0963">Cytoplasm</keyword>
<evidence type="ECO:0000256" key="11">
    <source>
        <dbReference type="ARBA" id="ARBA00022960"/>
    </source>
</evidence>
<evidence type="ECO:0000256" key="3">
    <source>
        <dbReference type="ARBA" id="ARBA00004752"/>
    </source>
</evidence>
<dbReference type="NCBIfam" id="TIGR01087">
    <property type="entry name" value="murD"/>
    <property type="match status" value="1"/>
</dbReference>
<evidence type="ECO:0000256" key="9">
    <source>
        <dbReference type="ARBA" id="ARBA00022741"/>
    </source>
</evidence>
<dbReference type="Pfam" id="PF08245">
    <property type="entry name" value="Mur_ligase_M"/>
    <property type="match status" value="1"/>
</dbReference>
<dbReference type="Proteomes" id="UP000824238">
    <property type="component" value="Unassembled WGS sequence"/>
</dbReference>
<dbReference type="InterPro" id="IPR036615">
    <property type="entry name" value="Mur_ligase_C_dom_sf"/>
</dbReference>
<dbReference type="InterPro" id="IPR013221">
    <property type="entry name" value="Mur_ligase_cen"/>
</dbReference>
<comment type="pathway">
    <text evidence="3 17 18">Cell wall biogenesis; peptidoglycan biosynthesis.</text>
</comment>
<comment type="similarity">
    <text evidence="4 17">Belongs to the MurCDEF family.</text>
</comment>
<gene>
    <name evidence="17" type="primary">murD</name>
    <name evidence="21" type="ORF">IAD36_10125</name>
</gene>
<feature type="binding site" evidence="17">
    <location>
        <begin position="124"/>
        <end position="130"/>
    </location>
    <ligand>
        <name>ATP</name>
        <dbReference type="ChEBI" id="CHEBI:30616"/>
    </ligand>
</feature>
<evidence type="ECO:0000256" key="12">
    <source>
        <dbReference type="ARBA" id="ARBA00022984"/>
    </source>
</evidence>
<dbReference type="PANTHER" id="PTHR43692">
    <property type="entry name" value="UDP-N-ACETYLMURAMOYLALANINE--D-GLUTAMATE LIGASE"/>
    <property type="match status" value="1"/>
</dbReference>
<keyword evidence="8 17" id="KW-0436">Ligase</keyword>
<protein>
    <recommendedName>
        <fullName evidence="6 17">UDP-N-acetylmuramoylalanine--D-glutamate ligase</fullName>
        <ecNumber evidence="5 17">6.3.2.9</ecNumber>
    </recommendedName>
    <alternativeName>
        <fullName evidence="15 17">D-glutamic acid-adding enzyme</fullName>
    </alternativeName>
    <alternativeName>
        <fullName evidence="14 17">UDP-N-acetylmuramoyl-L-alanyl-D-glutamate synthetase</fullName>
    </alternativeName>
</protein>
<evidence type="ECO:0000256" key="8">
    <source>
        <dbReference type="ARBA" id="ARBA00022598"/>
    </source>
</evidence>
<dbReference type="EMBL" id="DVHH01000244">
    <property type="protein sequence ID" value="HIR55935.1"/>
    <property type="molecule type" value="Genomic_DNA"/>
</dbReference>
<evidence type="ECO:0000256" key="10">
    <source>
        <dbReference type="ARBA" id="ARBA00022840"/>
    </source>
</evidence>
<evidence type="ECO:0000256" key="14">
    <source>
        <dbReference type="ARBA" id="ARBA00030398"/>
    </source>
</evidence>
<evidence type="ECO:0000259" key="20">
    <source>
        <dbReference type="Pfam" id="PF08245"/>
    </source>
</evidence>
<dbReference type="Gene3D" id="3.40.1190.10">
    <property type="entry name" value="Mur-like, catalytic domain"/>
    <property type="match status" value="1"/>
</dbReference>
<comment type="catalytic activity">
    <reaction evidence="16 17 18">
        <text>UDP-N-acetyl-alpha-D-muramoyl-L-alanine + D-glutamate + ATP = UDP-N-acetyl-alpha-D-muramoyl-L-alanyl-D-glutamate + ADP + phosphate + H(+)</text>
        <dbReference type="Rhea" id="RHEA:16429"/>
        <dbReference type="ChEBI" id="CHEBI:15378"/>
        <dbReference type="ChEBI" id="CHEBI:29986"/>
        <dbReference type="ChEBI" id="CHEBI:30616"/>
        <dbReference type="ChEBI" id="CHEBI:43474"/>
        <dbReference type="ChEBI" id="CHEBI:83898"/>
        <dbReference type="ChEBI" id="CHEBI:83900"/>
        <dbReference type="ChEBI" id="CHEBI:456216"/>
        <dbReference type="EC" id="6.3.2.9"/>
    </reaction>
</comment>
<evidence type="ECO:0000313" key="21">
    <source>
        <dbReference type="EMBL" id="HIR55935.1"/>
    </source>
</evidence>
<dbReference type="InterPro" id="IPR004101">
    <property type="entry name" value="Mur_ligase_C"/>
</dbReference>
<feature type="domain" description="Mur ligase central" evidence="20">
    <location>
        <begin position="122"/>
        <end position="299"/>
    </location>
</feature>
<evidence type="ECO:0000256" key="18">
    <source>
        <dbReference type="RuleBase" id="RU003664"/>
    </source>
</evidence>
<dbReference type="SUPFAM" id="SSF51984">
    <property type="entry name" value="MurCD N-terminal domain"/>
    <property type="match status" value="1"/>
</dbReference>
<comment type="subcellular location">
    <subcellularLocation>
        <location evidence="2 17 18">Cytoplasm</location>
    </subcellularLocation>
</comment>
<evidence type="ECO:0000256" key="15">
    <source>
        <dbReference type="ARBA" id="ARBA00032324"/>
    </source>
</evidence>
<evidence type="ECO:0000256" key="4">
    <source>
        <dbReference type="ARBA" id="ARBA00010416"/>
    </source>
</evidence>
<comment type="function">
    <text evidence="1 17 18">Cell wall formation. Catalyzes the addition of glutamate to the nucleotide precursor UDP-N-acetylmuramoyl-L-alanine (UMA).</text>
</comment>
<evidence type="ECO:0000259" key="19">
    <source>
        <dbReference type="Pfam" id="PF02875"/>
    </source>
</evidence>
<reference evidence="21" key="2">
    <citation type="journal article" date="2021" name="PeerJ">
        <title>Extensive microbial diversity within the chicken gut microbiome revealed by metagenomics and culture.</title>
        <authorList>
            <person name="Gilroy R."/>
            <person name="Ravi A."/>
            <person name="Getino M."/>
            <person name="Pursley I."/>
            <person name="Horton D.L."/>
            <person name="Alikhan N.F."/>
            <person name="Baker D."/>
            <person name="Gharbi K."/>
            <person name="Hall N."/>
            <person name="Watson M."/>
            <person name="Adriaenssens E.M."/>
            <person name="Foster-Nyarko E."/>
            <person name="Jarju S."/>
            <person name="Secka A."/>
            <person name="Antonio M."/>
            <person name="Oren A."/>
            <person name="Chaudhuri R.R."/>
            <person name="La Ragione R."/>
            <person name="Hildebrand F."/>
            <person name="Pallen M.J."/>
        </authorList>
    </citation>
    <scope>NUCLEOTIDE SEQUENCE</scope>
    <source>
        <strain evidence="21">ChiGjej3B3-7149</strain>
    </source>
</reference>
<comment type="caution">
    <text evidence="21">The sequence shown here is derived from an EMBL/GenBank/DDBJ whole genome shotgun (WGS) entry which is preliminary data.</text>
</comment>
<dbReference type="Gene3D" id="3.40.50.720">
    <property type="entry name" value="NAD(P)-binding Rossmann-like Domain"/>
    <property type="match status" value="1"/>
</dbReference>
<name>A0A9D1DN95_9FIRM</name>
<dbReference type="SUPFAM" id="SSF53623">
    <property type="entry name" value="MurD-like peptide ligases, catalytic domain"/>
    <property type="match status" value="1"/>
</dbReference>
<dbReference type="HAMAP" id="MF_00639">
    <property type="entry name" value="MurD"/>
    <property type="match status" value="1"/>
</dbReference>
<dbReference type="InterPro" id="IPR036565">
    <property type="entry name" value="Mur-like_cat_sf"/>
</dbReference>
<dbReference type="Pfam" id="PF02875">
    <property type="entry name" value="Mur_ligase_C"/>
    <property type="match status" value="1"/>
</dbReference>
<reference evidence="21" key="1">
    <citation type="submission" date="2020-10" db="EMBL/GenBank/DDBJ databases">
        <authorList>
            <person name="Gilroy R."/>
        </authorList>
    </citation>
    <scope>NUCLEOTIDE SEQUENCE</scope>
    <source>
        <strain evidence="21">ChiGjej3B3-7149</strain>
    </source>
</reference>
<evidence type="ECO:0000256" key="7">
    <source>
        <dbReference type="ARBA" id="ARBA00022490"/>
    </source>
</evidence>
<keyword evidence="12 17" id="KW-0573">Peptidoglycan synthesis</keyword>
<proteinExistence type="inferred from homology"/>
<dbReference type="GO" id="GO:0071555">
    <property type="term" value="P:cell wall organization"/>
    <property type="evidence" value="ECO:0007669"/>
    <property type="project" value="UniProtKB-KW"/>
</dbReference>
<dbReference type="Gene3D" id="3.90.190.20">
    <property type="entry name" value="Mur ligase, C-terminal domain"/>
    <property type="match status" value="1"/>
</dbReference>
<keyword evidence="11 17" id="KW-0133">Cell shape</keyword>
<dbReference type="GO" id="GO:0008764">
    <property type="term" value="F:UDP-N-acetylmuramoylalanine-D-glutamate ligase activity"/>
    <property type="evidence" value="ECO:0007669"/>
    <property type="project" value="UniProtKB-UniRule"/>
</dbReference>
<keyword evidence="17 18" id="KW-0132">Cell division</keyword>
<dbReference type="GO" id="GO:0008360">
    <property type="term" value="P:regulation of cell shape"/>
    <property type="evidence" value="ECO:0007669"/>
    <property type="project" value="UniProtKB-KW"/>
</dbReference>
<feature type="domain" description="Mur ligase C-terminal" evidence="19">
    <location>
        <begin position="320"/>
        <end position="439"/>
    </location>
</feature>
<accession>A0A9D1DN95</accession>
<dbReference type="InterPro" id="IPR005762">
    <property type="entry name" value="MurD"/>
</dbReference>
<evidence type="ECO:0000313" key="22">
    <source>
        <dbReference type="Proteomes" id="UP000824238"/>
    </source>
</evidence>
<keyword evidence="9 17" id="KW-0547">Nucleotide-binding</keyword>
<dbReference type="GO" id="GO:0005737">
    <property type="term" value="C:cytoplasm"/>
    <property type="evidence" value="ECO:0007669"/>
    <property type="project" value="UniProtKB-SubCell"/>
</dbReference>
<dbReference type="AlphaFoldDB" id="A0A9D1DN95"/>
<evidence type="ECO:0000256" key="1">
    <source>
        <dbReference type="ARBA" id="ARBA00002734"/>
    </source>
</evidence>
<dbReference type="EC" id="6.3.2.9" evidence="5 17"/>
<evidence type="ECO:0000256" key="16">
    <source>
        <dbReference type="ARBA" id="ARBA00047632"/>
    </source>
</evidence>
<evidence type="ECO:0000256" key="6">
    <source>
        <dbReference type="ARBA" id="ARBA00015655"/>
    </source>
</evidence>
<sequence>MILTLQEYVDSLKGRRIAVLGIGVSNTPLIDLLLKNELPLTVCDMRSEEALGDTAAQLRARGAELRLGPGYLDDLEGFDYIFRTPGLLPIDPALVAAKERGAVVTSEMEVFFQLCPCRTIGITGSDGKTTTSSIIAELLKAAGLRVHLGGNIGKPLLTEIPDFRPEDIAVLELSSFQLHSINIRPDVAVVTNVSPNHLDKHPDFDDYVDAKRRIFANQTKDDVLIVNRDNACTARFGEEAPSRVLWFSRKETLRDGVFCRHDMIYSSHNYEVESIIPASEILLPGVHNVENYMAAFAAVDGLVSPEMCRKVARSYGGVTHRLELIRKLGGVSYINDSIATSPTRTIAGLRAMRAKPILIAGGHDKHVSFDGLADEICERVRALLLTGDTAEQIAIAVRRSVFYDPMRLPIKIVPDLTTAVLEARAMATAGDIVLLSPACSSFDRFRNFAERGDKFREIVMGFKDDEAE</sequence>
<dbReference type="GO" id="GO:0005524">
    <property type="term" value="F:ATP binding"/>
    <property type="evidence" value="ECO:0007669"/>
    <property type="project" value="UniProtKB-UniRule"/>
</dbReference>